<name>A0ABY5GNW1_9GAMM</name>
<evidence type="ECO:0000313" key="2">
    <source>
        <dbReference type="Proteomes" id="UP001057998"/>
    </source>
</evidence>
<accession>A0ABY5GNW1</accession>
<evidence type="ECO:0000313" key="1">
    <source>
        <dbReference type="EMBL" id="UTV30811.1"/>
    </source>
</evidence>
<dbReference type="EMBL" id="CP101509">
    <property type="protein sequence ID" value="UTV30811.1"/>
    <property type="molecule type" value="Genomic_DNA"/>
</dbReference>
<dbReference type="RefSeq" id="WP_255392179.1">
    <property type="nucleotide sequence ID" value="NZ_CP101509.1"/>
</dbReference>
<reference evidence="1" key="1">
    <citation type="submission" date="2022-07" db="EMBL/GenBank/DDBJ databases">
        <title>Genome sequencing of Photobacterium atrarenae GJH2-4.</title>
        <authorList>
            <person name="Park S.-J."/>
        </authorList>
    </citation>
    <scope>NUCLEOTIDE SEQUENCE</scope>
    <source>
        <strain evidence="1">GJH2-4</strain>
    </source>
</reference>
<protein>
    <recommendedName>
        <fullName evidence="3">DUF4194 domain-containing protein</fullName>
    </recommendedName>
</protein>
<dbReference type="Proteomes" id="UP001057998">
    <property type="component" value="Chromosome 2"/>
</dbReference>
<organism evidence="1 2">
    <name type="scientific">Photobacterium atrarenae</name>
    <dbReference type="NCBI Taxonomy" id="865757"/>
    <lineage>
        <taxon>Bacteria</taxon>
        <taxon>Pseudomonadati</taxon>
        <taxon>Pseudomonadota</taxon>
        <taxon>Gammaproteobacteria</taxon>
        <taxon>Vibrionales</taxon>
        <taxon>Vibrionaceae</taxon>
        <taxon>Photobacterium</taxon>
    </lineage>
</organism>
<evidence type="ECO:0008006" key="3">
    <source>
        <dbReference type="Google" id="ProtNLM"/>
    </source>
</evidence>
<gene>
    <name evidence="1" type="ORF">NNL38_19835</name>
</gene>
<proteinExistence type="predicted"/>
<keyword evidence="2" id="KW-1185">Reference proteome</keyword>
<sequence length="230" mass="26707">MELNKKSLISLTEDNSVVYEILDYIYQERVVNRAETNVSRLVTQLNRYNGSDMSRRQIISAFRQMEECGAGRLIKGAHGHPTRFSWADIGMIQIANIALAYDEDIVELFPSVEVNHETYVHTLQLRHGYDFEIELPTDLTADEAERIASVIQGLCIELDRDNLRKVRVYDLPLRKGFDYELELPLDLTWMESIRLSDFIRTLPIDSGPEEELEELARFECDLDELDDDEF</sequence>